<feature type="transmembrane region" description="Helical" evidence="2">
    <location>
        <begin position="380"/>
        <end position="402"/>
    </location>
</feature>
<dbReference type="EMBL" id="FOEE01000005">
    <property type="protein sequence ID" value="SEO86959.1"/>
    <property type="molecule type" value="Genomic_DNA"/>
</dbReference>
<name>A0A1H8T733_9ACTN</name>
<sequence length="808" mass="81355">MIRRGAAVLLAVLAVLLGTAGPAAAAPGPDDGYRADRVLIVGVPGLTWADVTPEATPQLWALAEESTVGAMSVRAVRATTCVLDGWATIGAGNRVRVPGPDDGLPPVPLPTVPIPEDPADPAAPTGPAADEEPALDSSLTYCGLQERLVSVGLEDPWATVQRTAEDRGTDRFGGEPAALGRAVGCATVVGRAPALAVAAPGVELGRSEALPADPAGLQALLSGCPLSLVSLDALLTAGRPGVDRTDDGTEPRPRAAALARIDEAVGRLRAAVDALPGETLLLLQGISEVNDGRPQLHVGMAAGPGFGSGWLTSASTGRAPYAQLIDVAPTALRALGEEPPASFNGQPMRATGERPDLAEAAATLVDANTAATTHHRHTGYFFWSLVAVSALVVVAGAAVLGLRSRPRAGRGRAGPVAVGALRLVALAAAALPVATYLGGVVPWERSSAPLPALTAAVLAADAVVVAIALLGPWRRRRLGPAAVVAGVTLATLIGDVLTGSRLELVAPLGYDPIVAGRFTGYGNLSFGLLSVSALLVAAGLATAAGRRARPDRARAVTGFTVLAVGVVVVGVIGAPPLGRDFGGVLAALPGFVLLAMLLTRTRVTVIRLAGVLAMAVLAVGTVAVLDWLRPAADRTHLGRFVEQVLTGEAWTVVSRKAEANLDIAMRSPLAWMLPVALVAAVWLVRPGGLLRTPRRPAGEGGAAGNGAGAPGTAAGSARLVPADAVVLRAALVSAALSLTLGAAVNDSGVAVPGTAATLLVPLMVWLATGPSRAVGPPADVAERTSSSGPNGEGDRVTVVSRGSTVRNA</sequence>
<evidence type="ECO:0000313" key="5">
    <source>
        <dbReference type="Proteomes" id="UP000198960"/>
    </source>
</evidence>
<keyword evidence="2" id="KW-0812">Transmembrane</keyword>
<feature type="transmembrane region" description="Helical" evidence="2">
    <location>
        <begin position="581"/>
        <end position="598"/>
    </location>
</feature>
<feature type="transmembrane region" description="Helical" evidence="2">
    <location>
        <begin position="450"/>
        <end position="471"/>
    </location>
</feature>
<dbReference type="STRING" id="673521.SAMN05660991_02128"/>
<evidence type="ECO:0000256" key="1">
    <source>
        <dbReference type="SAM" id="MobiDB-lite"/>
    </source>
</evidence>
<keyword evidence="5" id="KW-1185">Reference proteome</keyword>
<keyword evidence="2" id="KW-0472">Membrane</keyword>
<dbReference type="SUPFAM" id="SSF53649">
    <property type="entry name" value="Alkaline phosphatase-like"/>
    <property type="match status" value="1"/>
</dbReference>
<evidence type="ECO:0000256" key="3">
    <source>
        <dbReference type="SAM" id="SignalP"/>
    </source>
</evidence>
<proteinExistence type="predicted"/>
<dbReference type="AlphaFoldDB" id="A0A1H8T733"/>
<reference evidence="5" key="1">
    <citation type="submission" date="2016-10" db="EMBL/GenBank/DDBJ databases">
        <authorList>
            <person name="Varghese N."/>
            <person name="Submissions S."/>
        </authorList>
    </citation>
    <scope>NUCLEOTIDE SEQUENCE [LARGE SCALE GENOMIC DNA]</scope>
    <source>
        <strain evidence="5">DSM 45413</strain>
    </source>
</reference>
<feature type="transmembrane region" description="Helical" evidence="2">
    <location>
        <begin position="478"/>
        <end position="498"/>
    </location>
</feature>
<evidence type="ECO:0000313" key="4">
    <source>
        <dbReference type="EMBL" id="SEO86959.1"/>
    </source>
</evidence>
<evidence type="ECO:0000256" key="2">
    <source>
        <dbReference type="SAM" id="Phobius"/>
    </source>
</evidence>
<feature type="transmembrane region" description="Helical" evidence="2">
    <location>
        <begin position="605"/>
        <end position="625"/>
    </location>
</feature>
<feature type="transmembrane region" description="Helical" evidence="2">
    <location>
        <begin position="668"/>
        <end position="685"/>
    </location>
</feature>
<dbReference type="RefSeq" id="WP_244524582.1">
    <property type="nucleotide sequence ID" value="NZ_FOEE01000005.1"/>
</dbReference>
<protein>
    <submittedName>
        <fullName evidence="4">Uncharacterized protein</fullName>
    </submittedName>
</protein>
<keyword evidence="3" id="KW-0732">Signal</keyword>
<feature type="transmembrane region" description="Helical" evidence="2">
    <location>
        <begin position="555"/>
        <end position="575"/>
    </location>
</feature>
<dbReference type="Proteomes" id="UP000198960">
    <property type="component" value="Unassembled WGS sequence"/>
</dbReference>
<keyword evidence="2" id="KW-1133">Transmembrane helix</keyword>
<accession>A0A1H8T733</accession>
<feature type="compositionally biased region" description="Low complexity" evidence="1">
    <location>
        <begin position="796"/>
        <end position="808"/>
    </location>
</feature>
<organism evidence="4 5">
    <name type="scientific">Trujillonella endophytica</name>
    <dbReference type="NCBI Taxonomy" id="673521"/>
    <lineage>
        <taxon>Bacteria</taxon>
        <taxon>Bacillati</taxon>
        <taxon>Actinomycetota</taxon>
        <taxon>Actinomycetes</taxon>
        <taxon>Geodermatophilales</taxon>
        <taxon>Geodermatophilaceae</taxon>
        <taxon>Trujillonella</taxon>
    </lineage>
</organism>
<feature type="compositionally biased region" description="Gly residues" evidence="1">
    <location>
        <begin position="698"/>
        <end position="709"/>
    </location>
</feature>
<feature type="region of interest" description="Disordered" evidence="1">
    <location>
        <begin position="774"/>
        <end position="808"/>
    </location>
</feature>
<feature type="transmembrane region" description="Helical" evidence="2">
    <location>
        <begin position="518"/>
        <end position="543"/>
    </location>
</feature>
<feature type="chain" id="PRO_5011628809" evidence="3">
    <location>
        <begin position="26"/>
        <end position="808"/>
    </location>
</feature>
<dbReference type="InterPro" id="IPR017850">
    <property type="entry name" value="Alkaline_phosphatase_core_sf"/>
</dbReference>
<feature type="compositionally biased region" description="Pro residues" evidence="1">
    <location>
        <begin position="103"/>
        <end position="116"/>
    </location>
</feature>
<gene>
    <name evidence="4" type="ORF">SAMN05660991_02128</name>
</gene>
<feature type="region of interest" description="Disordered" evidence="1">
    <location>
        <begin position="99"/>
        <end position="133"/>
    </location>
</feature>
<feature type="transmembrane region" description="Helical" evidence="2">
    <location>
        <begin position="414"/>
        <end position="438"/>
    </location>
</feature>
<feature type="region of interest" description="Disordered" evidence="1">
    <location>
        <begin position="694"/>
        <end position="713"/>
    </location>
</feature>
<feature type="signal peptide" evidence="3">
    <location>
        <begin position="1"/>
        <end position="25"/>
    </location>
</feature>